<reference evidence="2 3" key="1">
    <citation type="submission" date="2016-11" db="EMBL/GenBank/DDBJ databases">
        <title>The macronuclear genome of Stentor coeruleus: a giant cell with tiny introns.</title>
        <authorList>
            <person name="Slabodnick M."/>
            <person name="Ruby J.G."/>
            <person name="Reiff S.B."/>
            <person name="Swart E.C."/>
            <person name="Gosai S."/>
            <person name="Prabakaran S."/>
            <person name="Witkowska E."/>
            <person name="Larue G.E."/>
            <person name="Fisher S."/>
            <person name="Freeman R.M."/>
            <person name="Gunawardena J."/>
            <person name="Chu W."/>
            <person name="Stover N.A."/>
            <person name="Gregory B.D."/>
            <person name="Nowacki M."/>
            <person name="Derisi J."/>
            <person name="Roy S.W."/>
            <person name="Marshall W.F."/>
            <person name="Sood P."/>
        </authorList>
    </citation>
    <scope>NUCLEOTIDE SEQUENCE [LARGE SCALE GENOMIC DNA]</scope>
    <source>
        <strain evidence="2">WM001</strain>
    </source>
</reference>
<protein>
    <submittedName>
        <fullName evidence="2">Uncharacterized protein</fullName>
    </submittedName>
</protein>
<evidence type="ECO:0000313" key="2">
    <source>
        <dbReference type="EMBL" id="OMJ94117.1"/>
    </source>
</evidence>
<sequence length="512" mass="59475">MKSIQKLFKKREEDTLDMQTLSTVSHTELCQLVIRFHIELKDTGYLLESSDEQIKQLKKDLNISVEQAQLYKNHCEELQNFAQKSSMESDSYKTLLESKTQEIKYFRDKNVELEKISESAKNLNLIQEELEAFKLKTKEMNEKIVLMTSEKELHIKEKAHYENEIRSFKDRQEGIIKKYQDCENMLKQKSEEYFKVKADNKSLKQNVKELDKTGKEMEAMIKGKSHRILELETQCNGMILNIQELVEKINTLENAHETEKNEMKKELKEKTVELENVHDKIDKETAAKIEEINSNLMKSLEDYKIKITRLEIERSNYTSTVQKLNNEISDLNSSLKASKEDLELSQKKRKLAKEELVKLSQKLENLSNFNSQPTKTTNSLINQNLLFQNQPFSGSIQEHKALGILKFQLDAVYKALMDLMLSANTTKDSITSTIQYSITSEDFSKFEKDLNKVVMNAKEAAENPNFIDQGSGWMGKISNWAPSKFFSCMNNEGRLNIPNSPDKRRASFKGFF</sequence>
<dbReference type="Proteomes" id="UP000187209">
    <property type="component" value="Unassembled WGS sequence"/>
</dbReference>
<keyword evidence="1" id="KW-0175">Coiled coil</keyword>
<gene>
    <name evidence="2" type="ORF">SteCoe_2749</name>
</gene>
<proteinExistence type="predicted"/>
<dbReference type="OrthoDB" id="322684at2759"/>
<evidence type="ECO:0000313" key="3">
    <source>
        <dbReference type="Proteomes" id="UP000187209"/>
    </source>
</evidence>
<accession>A0A1R2CYN4</accession>
<name>A0A1R2CYN4_9CILI</name>
<comment type="caution">
    <text evidence="2">The sequence shown here is derived from an EMBL/GenBank/DDBJ whole genome shotgun (WGS) entry which is preliminary data.</text>
</comment>
<organism evidence="2 3">
    <name type="scientific">Stentor coeruleus</name>
    <dbReference type="NCBI Taxonomy" id="5963"/>
    <lineage>
        <taxon>Eukaryota</taxon>
        <taxon>Sar</taxon>
        <taxon>Alveolata</taxon>
        <taxon>Ciliophora</taxon>
        <taxon>Postciliodesmatophora</taxon>
        <taxon>Heterotrichea</taxon>
        <taxon>Heterotrichida</taxon>
        <taxon>Stentoridae</taxon>
        <taxon>Stentor</taxon>
    </lineage>
</organism>
<dbReference type="EMBL" id="MPUH01000031">
    <property type="protein sequence ID" value="OMJ94117.1"/>
    <property type="molecule type" value="Genomic_DNA"/>
</dbReference>
<dbReference type="AlphaFoldDB" id="A0A1R2CYN4"/>
<keyword evidence="3" id="KW-1185">Reference proteome</keyword>
<evidence type="ECO:0000256" key="1">
    <source>
        <dbReference type="SAM" id="Coils"/>
    </source>
</evidence>
<feature type="coiled-coil region" evidence="1">
    <location>
        <begin position="116"/>
        <end position="369"/>
    </location>
</feature>